<dbReference type="AlphaFoldDB" id="A0A1T4N4H3"/>
<dbReference type="InterPro" id="IPR006710">
    <property type="entry name" value="Glyco_hydro_43"/>
</dbReference>
<feature type="site" description="Important for catalytic activity, responsible for pKa modulation of the active site Glu and correct orientation of both the proton donor and substrate" evidence="6">
    <location>
        <position position="140"/>
    </location>
</feature>
<keyword evidence="3 7" id="KW-0378">Hydrolase</keyword>
<dbReference type="RefSeq" id="WP_078787307.1">
    <property type="nucleotide sequence ID" value="NZ_CACZYW010000004.1"/>
</dbReference>
<sequence length="459" mass="51389">MANPYLPKWEYIPDGEPRVFGDRIYIYGSHDKAGNGEFCDCVLKCWSAPVTNPNEWVCHGDIFRVGKTRDYDSDTDYTTDNSKLFAPDVIEKDGKYYLYAYIEGQNGCVAVSDRPEGPFKFLSQTKCNTPGAFNDGIFIDPAVFVDDDGRAYIYCGYLKSELAELNADNMYEVIDGTIIKDFIPSEVDAEAGFDTNEKLFFEAASMRKIGDTYYMIYSPNDCPKLAYATSDSPTGPFKFRGFIIDSGADYPGGNDHGSIMNVNGQWYVFYHRMTNGTIMSRRGCVEKIEILPDGSIPMVETTCLGFENALNPYQITDADLACVLTGGAFISERNVFSRFIRNITDETIIGYRYFDFGEDFGSKTMEFAAKVRGLGGDCRMNIYIDGVDSADKLTTVKTVGKKIGSITIGHDDEVITEVVEAVTGVHAVYFTIETDYSGWMADYFKGRPLFELESFVFMK</sequence>
<name>A0A1T4N4H3_9FIRM</name>
<dbReference type="Pfam" id="PF04616">
    <property type="entry name" value="Glyco_hydro_43"/>
    <property type="match status" value="1"/>
</dbReference>
<dbReference type="GO" id="GO:0045493">
    <property type="term" value="P:xylan catabolic process"/>
    <property type="evidence" value="ECO:0007669"/>
    <property type="project" value="UniProtKB-KW"/>
</dbReference>
<evidence type="ECO:0000256" key="6">
    <source>
        <dbReference type="PIRSR" id="PIRSR606710-2"/>
    </source>
</evidence>
<keyword evidence="5 7" id="KW-0326">Glycosidase</keyword>
<dbReference type="InterPro" id="IPR052176">
    <property type="entry name" value="Glycosyl_Hydrlase_43_Enz"/>
</dbReference>
<keyword evidence="4" id="KW-0119">Carbohydrate metabolism</keyword>
<evidence type="ECO:0000256" key="5">
    <source>
        <dbReference type="ARBA" id="ARBA00023295"/>
    </source>
</evidence>
<dbReference type="EMBL" id="FUXA01000008">
    <property type="protein sequence ID" value="SJZ74132.1"/>
    <property type="molecule type" value="Genomic_DNA"/>
</dbReference>
<dbReference type="SUPFAM" id="SSF75005">
    <property type="entry name" value="Arabinanase/levansucrase/invertase"/>
    <property type="match status" value="1"/>
</dbReference>
<proteinExistence type="inferred from homology"/>
<dbReference type="OrthoDB" id="1771685at2"/>
<comment type="similarity">
    <text evidence="1 7">Belongs to the glycosyl hydrolase 43 family.</text>
</comment>
<evidence type="ECO:0000256" key="7">
    <source>
        <dbReference type="RuleBase" id="RU361187"/>
    </source>
</evidence>
<dbReference type="CDD" id="cd04084">
    <property type="entry name" value="CBM6_xylanase-like"/>
    <property type="match status" value="1"/>
</dbReference>
<evidence type="ECO:0000256" key="2">
    <source>
        <dbReference type="ARBA" id="ARBA00022651"/>
    </source>
</evidence>
<reference evidence="8 9" key="1">
    <citation type="submission" date="2017-02" db="EMBL/GenBank/DDBJ databases">
        <authorList>
            <person name="Peterson S.W."/>
        </authorList>
    </citation>
    <scope>NUCLEOTIDE SEQUENCE [LARGE SCALE GENOMIC DNA]</scope>
    <source>
        <strain evidence="8 9">ATCC 17233</strain>
    </source>
</reference>
<keyword evidence="9" id="KW-1185">Reference proteome</keyword>
<dbReference type="PANTHER" id="PTHR43772:SF2">
    <property type="entry name" value="PUTATIVE (AFU_ORTHOLOGUE AFUA_2G04480)-RELATED"/>
    <property type="match status" value="1"/>
</dbReference>
<dbReference type="CDD" id="cd18620">
    <property type="entry name" value="GH43_XylA-like"/>
    <property type="match status" value="1"/>
</dbReference>
<evidence type="ECO:0000256" key="4">
    <source>
        <dbReference type="ARBA" id="ARBA00023277"/>
    </source>
</evidence>
<dbReference type="Gene3D" id="2.115.10.20">
    <property type="entry name" value="Glycosyl hydrolase domain, family 43"/>
    <property type="match status" value="1"/>
</dbReference>
<dbReference type="PANTHER" id="PTHR43772">
    <property type="entry name" value="ENDO-1,4-BETA-XYLANASE"/>
    <property type="match status" value="1"/>
</dbReference>
<protein>
    <submittedName>
        <fullName evidence="8">Glycosyl hydrolases family 43</fullName>
    </submittedName>
</protein>
<dbReference type="GO" id="GO:0004553">
    <property type="term" value="F:hydrolase activity, hydrolyzing O-glycosyl compounds"/>
    <property type="evidence" value="ECO:0007669"/>
    <property type="project" value="InterPro"/>
</dbReference>
<gene>
    <name evidence="8" type="ORF">SAMN02745110_01472</name>
</gene>
<evidence type="ECO:0000256" key="3">
    <source>
        <dbReference type="ARBA" id="ARBA00022801"/>
    </source>
</evidence>
<keyword evidence="2" id="KW-0858">Xylan degradation</keyword>
<keyword evidence="2" id="KW-0624">Polysaccharide degradation</keyword>
<evidence type="ECO:0000313" key="8">
    <source>
        <dbReference type="EMBL" id="SJZ74132.1"/>
    </source>
</evidence>
<dbReference type="InterPro" id="IPR023296">
    <property type="entry name" value="Glyco_hydro_beta-prop_sf"/>
</dbReference>
<organism evidence="8 9">
    <name type="scientific">Eubacterium ruminantium</name>
    <dbReference type="NCBI Taxonomy" id="42322"/>
    <lineage>
        <taxon>Bacteria</taxon>
        <taxon>Bacillati</taxon>
        <taxon>Bacillota</taxon>
        <taxon>Clostridia</taxon>
        <taxon>Eubacteriales</taxon>
        <taxon>Eubacteriaceae</taxon>
        <taxon>Eubacterium</taxon>
    </lineage>
</organism>
<dbReference type="Gene3D" id="2.60.120.260">
    <property type="entry name" value="Galactose-binding domain-like"/>
    <property type="match status" value="1"/>
</dbReference>
<dbReference type="Proteomes" id="UP000189857">
    <property type="component" value="Unassembled WGS sequence"/>
</dbReference>
<accession>A0A1T4N4H3</accession>
<evidence type="ECO:0000256" key="1">
    <source>
        <dbReference type="ARBA" id="ARBA00009865"/>
    </source>
</evidence>
<evidence type="ECO:0000313" key="9">
    <source>
        <dbReference type="Proteomes" id="UP000189857"/>
    </source>
</evidence>